<accession>A0A0F6SD79</accession>
<dbReference type="PROSITE" id="PS51257">
    <property type="entry name" value="PROKAR_LIPOPROTEIN"/>
    <property type="match status" value="1"/>
</dbReference>
<dbReference type="KEGG" id="samy:DB32_000122"/>
<dbReference type="AlphaFoldDB" id="A0A0F6SD79"/>
<keyword evidence="1" id="KW-0732">Signal</keyword>
<organism evidence="2 3">
    <name type="scientific">Sandaracinus amylolyticus</name>
    <dbReference type="NCBI Taxonomy" id="927083"/>
    <lineage>
        <taxon>Bacteria</taxon>
        <taxon>Pseudomonadati</taxon>
        <taxon>Myxococcota</taxon>
        <taxon>Polyangia</taxon>
        <taxon>Polyangiales</taxon>
        <taxon>Sandaracinaceae</taxon>
        <taxon>Sandaracinus</taxon>
    </lineage>
</organism>
<feature type="signal peptide" evidence="1">
    <location>
        <begin position="1"/>
        <end position="23"/>
    </location>
</feature>
<keyword evidence="3" id="KW-1185">Reference proteome</keyword>
<evidence type="ECO:0000313" key="3">
    <source>
        <dbReference type="Proteomes" id="UP000034883"/>
    </source>
</evidence>
<evidence type="ECO:0000256" key="1">
    <source>
        <dbReference type="SAM" id="SignalP"/>
    </source>
</evidence>
<dbReference type="Gene3D" id="2.120.10.30">
    <property type="entry name" value="TolB, C-terminal domain"/>
    <property type="match status" value="1"/>
</dbReference>
<reference evidence="2 3" key="1">
    <citation type="submission" date="2015-03" db="EMBL/GenBank/DDBJ databases">
        <title>Genome assembly of Sandaracinus amylolyticus DSM 53668.</title>
        <authorList>
            <person name="Sharma G."/>
            <person name="Subramanian S."/>
        </authorList>
    </citation>
    <scope>NUCLEOTIDE SEQUENCE [LARGE SCALE GENOMIC DNA]</scope>
    <source>
        <strain evidence="2 3">DSM 53668</strain>
    </source>
</reference>
<dbReference type="Pfam" id="PF07676">
    <property type="entry name" value="PD40"/>
    <property type="match status" value="1"/>
</dbReference>
<dbReference type="SUPFAM" id="SSF82171">
    <property type="entry name" value="DPP6 N-terminal domain-like"/>
    <property type="match status" value="1"/>
</dbReference>
<sequence>MTTSTSRDRVAILLALFAPLVTACTERSPGDGADSGPTIFDIDADTVLDAGGSDASLDAYVPREPVVFIASGAPSDAPDRFAGDGRSAQLPVVRYPVDGTMVPPNLSGLEIHWEPNGHTLFELRFDQDDETVLLVYAPCSVRGEGCALELGDLMWDELAEDRARGSYEVRVRGVGGEGALIGESEPITIELATEAVTGGLYFWSTDPAAIHRYDFDRGHRTSELFFDSADSGGHCVGCHALSRDGQTIAIGYGTTGPIAMVDVATRTESRQLDAEMSSFSPDGMELVTGGIPGSDVRPLQIVRTDGTGEPLVLGEGAAPDWAPDGRAIVFTDPAEALRITERDDAGTWTLRTAPLARTGARDEFGAFAPDSEWIAFSRITPSHLPGGIESHVYVVGREGGGTEQQLMRASTGTLDSMPRWNPSIFLHRRPGEGTGRRLFWITFTSNMQFGVEPSDRRRTIWMAAFDPGAEDGDPSYPAFRLPFQPTTGSNFIPQWTTRVQRMPCDDNGDCRRGEMCTDGICVPEII</sequence>
<dbReference type="Proteomes" id="UP000034883">
    <property type="component" value="Chromosome"/>
</dbReference>
<protein>
    <submittedName>
        <fullName evidence="2">TolB protein</fullName>
    </submittedName>
</protein>
<proteinExistence type="predicted"/>
<dbReference type="STRING" id="927083.DB32_000122"/>
<name>A0A0F6SD79_9BACT</name>
<feature type="chain" id="PRO_5002509735" evidence="1">
    <location>
        <begin position="24"/>
        <end position="526"/>
    </location>
</feature>
<dbReference type="InterPro" id="IPR011659">
    <property type="entry name" value="WD40"/>
</dbReference>
<evidence type="ECO:0000313" key="2">
    <source>
        <dbReference type="EMBL" id="AKF02974.1"/>
    </source>
</evidence>
<gene>
    <name evidence="2" type="ORF">DB32_000122</name>
</gene>
<dbReference type="OrthoDB" id="5512182at2"/>
<dbReference type="RefSeq" id="WP_053230458.1">
    <property type="nucleotide sequence ID" value="NZ_CP011125.1"/>
</dbReference>
<dbReference type="InterPro" id="IPR011042">
    <property type="entry name" value="6-blade_b-propeller_TolB-like"/>
</dbReference>
<dbReference type="EMBL" id="CP011125">
    <property type="protein sequence ID" value="AKF02974.1"/>
    <property type="molecule type" value="Genomic_DNA"/>
</dbReference>